<protein>
    <submittedName>
        <fullName evidence="12">Fatty acid desaturase</fullName>
    </submittedName>
</protein>
<evidence type="ECO:0000256" key="10">
    <source>
        <dbReference type="ARBA" id="ARBA00023160"/>
    </source>
</evidence>
<evidence type="ECO:0000256" key="11">
    <source>
        <dbReference type="SAM" id="MobiDB-lite"/>
    </source>
</evidence>
<keyword evidence="10" id="KW-0275">Fatty acid biosynthesis</keyword>
<comment type="caution">
    <text evidence="12">The sequence shown here is derived from an EMBL/GenBank/DDBJ whole genome shotgun (WGS) entry which is preliminary data.</text>
</comment>
<dbReference type="PANTHER" id="PTHR31155">
    <property type="entry name" value="ACYL- ACYL-CARRIER-PROTEIN DESATURASE-RELATED"/>
    <property type="match status" value="1"/>
</dbReference>
<dbReference type="SUPFAM" id="SSF47240">
    <property type="entry name" value="Ferritin-like"/>
    <property type="match status" value="1"/>
</dbReference>
<dbReference type="InterPro" id="IPR005067">
    <property type="entry name" value="Fatty_acid_desaturase-2"/>
</dbReference>
<keyword evidence="9" id="KW-0443">Lipid metabolism</keyword>
<dbReference type="GO" id="GO:0006633">
    <property type="term" value="P:fatty acid biosynthetic process"/>
    <property type="evidence" value="ECO:0007669"/>
    <property type="project" value="UniProtKB-KW"/>
</dbReference>
<keyword evidence="6" id="KW-0276">Fatty acid metabolism</keyword>
<comment type="similarity">
    <text evidence="2">Belongs to the fatty acid desaturase type 2 family.</text>
</comment>
<dbReference type="InterPro" id="IPR012348">
    <property type="entry name" value="RNR-like"/>
</dbReference>
<evidence type="ECO:0000313" key="12">
    <source>
        <dbReference type="EMBL" id="PQV65114.1"/>
    </source>
</evidence>
<evidence type="ECO:0000256" key="6">
    <source>
        <dbReference type="ARBA" id="ARBA00022832"/>
    </source>
</evidence>
<evidence type="ECO:0000256" key="4">
    <source>
        <dbReference type="ARBA" id="ARBA00022516"/>
    </source>
</evidence>
<accession>A0A2S8SWG3</accession>
<dbReference type="GO" id="GO:0046872">
    <property type="term" value="F:metal ion binding"/>
    <property type="evidence" value="ECO:0007669"/>
    <property type="project" value="UniProtKB-KW"/>
</dbReference>
<evidence type="ECO:0000313" key="13">
    <source>
        <dbReference type="Proteomes" id="UP000237684"/>
    </source>
</evidence>
<name>A0A2S8SWG3_9BACT</name>
<evidence type="ECO:0000256" key="2">
    <source>
        <dbReference type="ARBA" id="ARBA00008749"/>
    </source>
</evidence>
<keyword evidence="8" id="KW-0408">Iron</keyword>
<keyword evidence="13" id="KW-1185">Reference proteome</keyword>
<comment type="cofactor">
    <cofactor evidence="1">
        <name>Fe(2+)</name>
        <dbReference type="ChEBI" id="CHEBI:29033"/>
    </cofactor>
</comment>
<feature type="region of interest" description="Disordered" evidence="11">
    <location>
        <begin position="405"/>
        <end position="427"/>
    </location>
</feature>
<keyword evidence="7" id="KW-0560">Oxidoreductase</keyword>
<dbReference type="InterPro" id="IPR009078">
    <property type="entry name" value="Ferritin-like_SF"/>
</dbReference>
<dbReference type="Proteomes" id="UP000237684">
    <property type="component" value="Unassembled WGS sequence"/>
</dbReference>
<dbReference type="InParanoid" id="A0A2S8SWG3"/>
<reference evidence="12 13" key="1">
    <citation type="journal article" date="2018" name="Syst. Appl. Microbiol.">
        <title>Abditibacterium utsteinense sp. nov., the first cultivated member of candidate phylum FBP, isolated from ice-free Antarctic soil samples.</title>
        <authorList>
            <person name="Tahon G."/>
            <person name="Tytgat B."/>
            <person name="Lebbe L."/>
            <person name="Carlier A."/>
            <person name="Willems A."/>
        </authorList>
    </citation>
    <scope>NUCLEOTIDE SEQUENCE [LARGE SCALE GENOMIC DNA]</scope>
    <source>
        <strain evidence="12 13">LMG 29911</strain>
    </source>
</reference>
<dbReference type="Gene3D" id="1.10.620.20">
    <property type="entry name" value="Ribonucleotide Reductase, subunit A"/>
    <property type="match status" value="1"/>
</dbReference>
<keyword evidence="4" id="KW-0444">Lipid biosynthesis</keyword>
<dbReference type="PANTHER" id="PTHR31155:SF9">
    <property type="entry name" value="STEAROYL-[ACYL-CARRIER-PROTEIN] 9-DESATURASE 7, CHLOROPLASTIC"/>
    <property type="match status" value="1"/>
</dbReference>
<evidence type="ECO:0000256" key="5">
    <source>
        <dbReference type="ARBA" id="ARBA00022723"/>
    </source>
</evidence>
<evidence type="ECO:0000256" key="9">
    <source>
        <dbReference type="ARBA" id="ARBA00023098"/>
    </source>
</evidence>
<gene>
    <name evidence="12" type="ORF">B1R32_102121</name>
</gene>
<dbReference type="EMBL" id="NIGF01000002">
    <property type="protein sequence ID" value="PQV65114.1"/>
    <property type="molecule type" value="Genomic_DNA"/>
</dbReference>
<dbReference type="Pfam" id="PF03405">
    <property type="entry name" value="FA_desaturase_2"/>
    <property type="match status" value="1"/>
</dbReference>
<evidence type="ECO:0000256" key="8">
    <source>
        <dbReference type="ARBA" id="ARBA00023004"/>
    </source>
</evidence>
<evidence type="ECO:0000256" key="1">
    <source>
        <dbReference type="ARBA" id="ARBA00001954"/>
    </source>
</evidence>
<dbReference type="OrthoDB" id="257153at2"/>
<evidence type="ECO:0000256" key="3">
    <source>
        <dbReference type="ARBA" id="ARBA00011738"/>
    </source>
</evidence>
<evidence type="ECO:0000256" key="7">
    <source>
        <dbReference type="ARBA" id="ARBA00023002"/>
    </source>
</evidence>
<dbReference type="AlphaFoldDB" id="A0A2S8SWG3"/>
<organism evidence="12 13">
    <name type="scientific">Abditibacterium utsteinense</name>
    <dbReference type="NCBI Taxonomy" id="1960156"/>
    <lineage>
        <taxon>Bacteria</taxon>
        <taxon>Pseudomonadati</taxon>
        <taxon>Abditibacteriota</taxon>
        <taxon>Abditibacteriia</taxon>
        <taxon>Abditibacteriales</taxon>
        <taxon>Abditibacteriaceae</taxon>
        <taxon>Abditibacterium</taxon>
    </lineage>
</organism>
<comment type="subunit">
    <text evidence="3">Homodimer.</text>
</comment>
<sequence>MTQISVQGRMEDFFYRELLKYLYMAEQKRRWNPFTDIPYEHANPDSSQTLAQCVETFCAVEMYLPDFTSKMLHMIRRSRGRSWFHINWGYEESKHSLTLEGWLLASGHRTEEQRQAVEASLSTLEWELPFDHPRQMVCYTMVQELATFWNYRNLEKIAAQEKDLALVAGLRIISVDERVHYNFFRNTVKEWMKWDEAGTVADLKYVFDNFSMPGKTQIPGYDEAAKVLAKTGIYGPREYIKLVKNPILEDLKLDKDFKKLEDEEERDNAAKAAKLEAENSVEKISLTNGHAVAKNGDGNSRNPFNSHAVSQVLENLKPGGGKWDSRAPIPTYANGRKRSAFLDVVGIEPAQRTAPSKSIILAHEAEKLGGSRGMSDLDNLDQHLINLGDELSNNADEMRTERAQIQKERSITRESRMKNNKLFRDTE</sequence>
<dbReference type="RefSeq" id="WP_123580283.1">
    <property type="nucleotide sequence ID" value="NZ_NIGF01000002.1"/>
</dbReference>
<proteinExistence type="inferred from homology"/>
<keyword evidence="5" id="KW-0479">Metal-binding</keyword>
<dbReference type="GO" id="GO:0045300">
    <property type="term" value="F:stearoyl-[ACP] desaturase activity"/>
    <property type="evidence" value="ECO:0007669"/>
    <property type="project" value="InterPro"/>
</dbReference>